<reference evidence="3" key="1">
    <citation type="submission" date="2020-06" db="EMBL/GenBank/DDBJ databases">
        <authorList>
            <person name="Li T."/>
            <person name="Hu X."/>
            <person name="Zhang T."/>
            <person name="Song X."/>
            <person name="Zhang H."/>
            <person name="Dai N."/>
            <person name="Sheng W."/>
            <person name="Hou X."/>
            <person name="Wei L."/>
        </authorList>
    </citation>
    <scope>NUCLEOTIDE SEQUENCE</scope>
    <source>
        <strain evidence="3">3651</strain>
        <tissue evidence="3">Leaf</tissue>
    </source>
</reference>
<keyword evidence="4" id="KW-1185">Reference proteome</keyword>
<dbReference type="PANTHER" id="PTHR31558:SF3">
    <property type="entry name" value="CW14 PROTEIN"/>
    <property type="match status" value="1"/>
</dbReference>
<dbReference type="EMBL" id="JACGWO010000005">
    <property type="protein sequence ID" value="KAK4426176.1"/>
    <property type="molecule type" value="Genomic_DNA"/>
</dbReference>
<dbReference type="PANTHER" id="PTHR31558">
    <property type="entry name" value="CW14 PROTEIN"/>
    <property type="match status" value="1"/>
</dbReference>
<dbReference type="AlphaFoldDB" id="A0AAE1Y9E7"/>
<dbReference type="InterPro" id="IPR009769">
    <property type="entry name" value="EDR2_C"/>
</dbReference>
<evidence type="ECO:0000259" key="2">
    <source>
        <dbReference type="Pfam" id="PF07059"/>
    </source>
</evidence>
<organism evidence="3 4">
    <name type="scientific">Sesamum alatum</name>
    <dbReference type="NCBI Taxonomy" id="300844"/>
    <lineage>
        <taxon>Eukaryota</taxon>
        <taxon>Viridiplantae</taxon>
        <taxon>Streptophyta</taxon>
        <taxon>Embryophyta</taxon>
        <taxon>Tracheophyta</taxon>
        <taxon>Spermatophyta</taxon>
        <taxon>Magnoliopsida</taxon>
        <taxon>eudicotyledons</taxon>
        <taxon>Gunneridae</taxon>
        <taxon>Pentapetalae</taxon>
        <taxon>asterids</taxon>
        <taxon>lamiids</taxon>
        <taxon>Lamiales</taxon>
        <taxon>Pedaliaceae</taxon>
        <taxon>Sesamum</taxon>
    </lineage>
</organism>
<feature type="domain" description="Protein ENHANCED DISEASE RESISTANCE 2 C-terminal" evidence="2">
    <location>
        <begin position="232"/>
        <end position="467"/>
    </location>
</feature>
<feature type="region of interest" description="Disordered" evidence="1">
    <location>
        <begin position="1"/>
        <end position="51"/>
    </location>
</feature>
<comment type="caution">
    <text evidence="3">The sequence shown here is derived from an EMBL/GenBank/DDBJ whole genome shotgun (WGS) entry which is preliminary data.</text>
</comment>
<name>A0AAE1Y9E7_9LAMI</name>
<protein>
    <recommendedName>
        <fullName evidence="2">Protein ENHANCED DISEASE RESISTANCE 2 C-terminal domain-containing protein</fullName>
    </recommendedName>
</protein>
<dbReference type="Proteomes" id="UP001293254">
    <property type="component" value="Unassembled WGS sequence"/>
</dbReference>
<evidence type="ECO:0000313" key="3">
    <source>
        <dbReference type="EMBL" id="KAK4426176.1"/>
    </source>
</evidence>
<gene>
    <name evidence="3" type="ORF">Salat_1386100</name>
</gene>
<feature type="compositionally biased region" description="Basic residues" evidence="1">
    <location>
        <begin position="19"/>
        <end position="30"/>
    </location>
</feature>
<proteinExistence type="predicted"/>
<sequence>MGACGSKPSGCVGVSSKLNLKKKKKQRKQKPGTMKNANSLSHKHNNRVEPSDQVEISYNNPAFQDLWFDPVASIDSDCDDEFYSVQDDASQAGSVSAVVTPRFAMHGNGVEFQLNSDDPQNEAKDLSVLEKYYHQCGNESVWDETEISHSCGFLSNALLPCLACDDSLDSTRKSFSRRLSIARKKILTSSFKWMDGQEINPGISSAKPVLQRPIAGSQIMCSPLDKKTAESWSKVEPNAFKVRGQNYNRDRKKELAPNYAAYVPFGADVFLSTRKINHVARFVELPSIDSTGELPPILVVNLQIPLYTATIFQTEYDGEGMSFVFYFKLSENDLQNLPVHFRENIKRMIDNETEKIRGFPVDTNLSFRERLKILGRVVNFEDLQLSAAERKLMHTYNDKPVLSRPQHEFYLGENYFEIDLDIHRFSYIARKGFETFQDRIKHCVFDFGLTIQGNKAEDLPECMLCCISPRVRHLGSSKHRLELGWCRSPAWGGRPG</sequence>
<reference evidence="3" key="2">
    <citation type="journal article" date="2024" name="Plant">
        <title>Genomic evolution and insights into agronomic trait innovations of Sesamum species.</title>
        <authorList>
            <person name="Miao H."/>
            <person name="Wang L."/>
            <person name="Qu L."/>
            <person name="Liu H."/>
            <person name="Sun Y."/>
            <person name="Le M."/>
            <person name="Wang Q."/>
            <person name="Wei S."/>
            <person name="Zheng Y."/>
            <person name="Lin W."/>
            <person name="Duan Y."/>
            <person name="Cao H."/>
            <person name="Xiong S."/>
            <person name="Wang X."/>
            <person name="Wei L."/>
            <person name="Li C."/>
            <person name="Ma Q."/>
            <person name="Ju M."/>
            <person name="Zhao R."/>
            <person name="Li G."/>
            <person name="Mu C."/>
            <person name="Tian Q."/>
            <person name="Mei H."/>
            <person name="Zhang T."/>
            <person name="Gao T."/>
            <person name="Zhang H."/>
        </authorList>
    </citation>
    <scope>NUCLEOTIDE SEQUENCE</scope>
    <source>
        <strain evidence="3">3651</strain>
    </source>
</reference>
<evidence type="ECO:0000256" key="1">
    <source>
        <dbReference type="SAM" id="MobiDB-lite"/>
    </source>
</evidence>
<evidence type="ECO:0000313" key="4">
    <source>
        <dbReference type="Proteomes" id="UP001293254"/>
    </source>
</evidence>
<accession>A0AAE1Y9E7</accession>
<dbReference type="Pfam" id="PF07059">
    <property type="entry name" value="EDR2_C"/>
    <property type="match status" value="1"/>
</dbReference>